<dbReference type="AlphaFoldDB" id="A0A7W7W9B4"/>
<reference evidence="2 3" key="1">
    <citation type="submission" date="2020-08" db="EMBL/GenBank/DDBJ databases">
        <title>Sequencing the genomes of 1000 actinobacteria strains.</title>
        <authorList>
            <person name="Klenk H.-P."/>
        </authorList>
    </citation>
    <scope>NUCLEOTIDE SEQUENCE [LARGE SCALE GENOMIC DNA]</scope>
    <source>
        <strain evidence="2 3">DSM 43023</strain>
    </source>
</reference>
<sequence length="262" mass="26897">MDAEAVDVRDSEDGGQFGSLPGPPGLGGQEFQDLAAPVGTGQVRKRGRVAPAAMGRSACQFAGQAAGPVEQPPGGVAVDGPQRVDDVEKAAPDSGTSPIRVMTVPRWRPGLGVSVLPRAYQDVLEAPVYAGGAMRAKKIVAALGLPVQAAKVYDTPVPADCFASAKNTFNCLIGQLADPATAAFTHDLLEEMLAEQGRELLRRLLQAHLDLRAVRLACPGRAECVSGRCGVVAAGGASQSRAGPAGGGRGGRVHQAEHNLIA</sequence>
<evidence type="ECO:0000313" key="2">
    <source>
        <dbReference type="EMBL" id="MBB4937889.1"/>
    </source>
</evidence>
<dbReference type="EMBL" id="JACHJU010000001">
    <property type="protein sequence ID" value="MBB4937889.1"/>
    <property type="molecule type" value="Genomic_DNA"/>
</dbReference>
<evidence type="ECO:0000313" key="3">
    <source>
        <dbReference type="Proteomes" id="UP000534286"/>
    </source>
</evidence>
<protein>
    <submittedName>
        <fullName evidence="2">Uncharacterized protein</fullName>
    </submittedName>
</protein>
<organism evidence="2 3">
    <name type="scientific">Streptosporangium album</name>
    <dbReference type="NCBI Taxonomy" id="47479"/>
    <lineage>
        <taxon>Bacteria</taxon>
        <taxon>Bacillati</taxon>
        <taxon>Actinomycetota</taxon>
        <taxon>Actinomycetes</taxon>
        <taxon>Streptosporangiales</taxon>
        <taxon>Streptosporangiaceae</taxon>
        <taxon>Streptosporangium</taxon>
    </lineage>
</organism>
<evidence type="ECO:0000256" key="1">
    <source>
        <dbReference type="SAM" id="MobiDB-lite"/>
    </source>
</evidence>
<feature type="region of interest" description="Disordered" evidence="1">
    <location>
        <begin position="1"/>
        <end position="47"/>
    </location>
</feature>
<accession>A0A7W7W9B4</accession>
<proteinExistence type="predicted"/>
<gene>
    <name evidence="2" type="ORF">FHR32_002194</name>
</gene>
<dbReference type="RefSeq" id="WP_184754182.1">
    <property type="nucleotide sequence ID" value="NZ_JACHJU010000001.1"/>
</dbReference>
<keyword evidence="3" id="KW-1185">Reference proteome</keyword>
<name>A0A7W7W9B4_9ACTN</name>
<feature type="compositionally biased region" description="Basic and acidic residues" evidence="1">
    <location>
        <begin position="1"/>
        <end position="12"/>
    </location>
</feature>
<comment type="caution">
    <text evidence="2">The sequence shown here is derived from an EMBL/GenBank/DDBJ whole genome shotgun (WGS) entry which is preliminary data.</text>
</comment>
<dbReference type="Proteomes" id="UP000534286">
    <property type="component" value="Unassembled WGS sequence"/>
</dbReference>